<dbReference type="InterPro" id="IPR017853">
    <property type="entry name" value="GH"/>
</dbReference>
<feature type="domain" description="Glycoside hydrolase 35 catalytic" evidence="4">
    <location>
        <begin position="42"/>
        <end position="192"/>
    </location>
</feature>
<name>A0A939BAY1_9BIFI</name>
<keyword evidence="6" id="KW-1185">Reference proteome</keyword>
<organism evidence="5 6">
    <name type="scientific">Bifidobacterium pullorum subsp. saeculare</name>
    <dbReference type="NCBI Taxonomy" id="78257"/>
    <lineage>
        <taxon>Bacteria</taxon>
        <taxon>Bacillati</taxon>
        <taxon>Actinomycetota</taxon>
        <taxon>Actinomycetes</taxon>
        <taxon>Bifidobacteriales</taxon>
        <taxon>Bifidobacteriaceae</taxon>
        <taxon>Bifidobacterium</taxon>
    </lineage>
</organism>
<dbReference type="PRINTS" id="PR00742">
    <property type="entry name" value="GLHYDRLASE35"/>
</dbReference>
<dbReference type="PANTHER" id="PTHR23421">
    <property type="entry name" value="BETA-GALACTOSIDASE RELATED"/>
    <property type="match status" value="1"/>
</dbReference>
<protein>
    <submittedName>
        <fullName evidence="5">Beta-galactosidase</fullName>
    </submittedName>
</protein>
<sequence>MTSHALDLSRFPVRAAVPFTVTIPGNDRAPDGTTIGFTSQGLVVDGRPCVMVAGEFHYSRMNPSRWDEELAAMAAGGITVVSTYVFWNHHEEHEGVWDFTGRRDLRRFIELCARHGLYVIVRLGPFDHGEVRNGGMPDWLFSKPYDVRCMDPDFLERTRDLYAHIAGQLEGLYFKDGGPIIAAQLDNEFQHSSALWDETVATTREFIGAAGGDEYILALRSLALDCGIAVPCFTATAWGGAIAPEGTLPVWAGYAYCPWEVDERTRVHPPPDEFLYRDYASPDCPRTFLYNPRYDPSVTPYVACEMGGGMNCSYGYRFQVDPRSVDAMANARLGSGCNALGYYMFQGGSNPLGDGIYLNDGACPRISYDYQAPLGEYGQVRASYGRLRTLHQFAEAFRAPVRHAGGAARGAGPAGPGGHGSAAVVRPLRRRDGVRLRVPRRLPGSRRPDAAPRRAHRADARRRPARDLRPHRPGGGGELRAAVRPRPGRRADRGRHRAARHAGRRPERPGGPHGRADGAGRHDPPVGAFRPGHGVRAAAGGGRPRAPGCGGRRRTRGRAMRRGADPPADGQPRPGGPHAGHAGPTAPRRRGGGGHGVGARRRAHRAHHRPRPAAGMPVGRTLLPAGAGRRPERAGRRRRALGPAHRGGPVDGRAARRGRGRLSAGGGG</sequence>
<dbReference type="Gene3D" id="3.20.20.80">
    <property type="entry name" value="Glycosidases"/>
    <property type="match status" value="1"/>
</dbReference>
<dbReference type="Proteomes" id="UP000718821">
    <property type="component" value="Unassembled WGS sequence"/>
</dbReference>
<feature type="compositionally biased region" description="Basic residues" evidence="3">
    <location>
        <begin position="551"/>
        <end position="561"/>
    </location>
</feature>
<evidence type="ECO:0000313" key="5">
    <source>
        <dbReference type="EMBL" id="MBM6700356.1"/>
    </source>
</evidence>
<evidence type="ECO:0000256" key="1">
    <source>
        <dbReference type="ARBA" id="ARBA00009809"/>
    </source>
</evidence>
<comment type="similarity">
    <text evidence="1 2">Belongs to the glycosyl hydrolase 35 family.</text>
</comment>
<feature type="compositionally biased region" description="Basic and acidic residues" evidence="3">
    <location>
        <begin position="504"/>
        <end position="524"/>
    </location>
</feature>
<feature type="compositionally biased region" description="Basic residues" evidence="3">
    <location>
        <begin position="486"/>
        <end position="503"/>
    </location>
</feature>
<proteinExistence type="inferred from homology"/>
<dbReference type="GO" id="GO:0005975">
    <property type="term" value="P:carbohydrate metabolic process"/>
    <property type="evidence" value="ECO:0007669"/>
    <property type="project" value="InterPro"/>
</dbReference>
<dbReference type="InterPro" id="IPR001944">
    <property type="entry name" value="Glycoside_Hdrlase_35"/>
</dbReference>
<dbReference type="AlphaFoldDB" id="A0A939BAY1"/>
<dbReference type="InterPro" id="IPR031330">
    <property type="entry name" value="Gly_Hdrlase_35_cat"/>
</dbReference>
<dbReference type="EMBL" id="JACLYU010000026">
    <property type="protein sequence ID" value="MBM6700356.1"/>
    <property type="molecule type" value="Genomic_DNA"/>
</dbReference>
<feature type="domain" description="Glycoside hydrolase 35 catalytic" evidence="4">
    <location>
        <begin position="288"/>
        <end position="392"/>
    </location>
</feature>
<reference evidence="5" key="2">
    <citation type="journal article" date="2021" name="Sci. Rep.">
        <title>The distribution of antibiotic resistance genes in chicken gut microbiota commensals.</title>
        <authorList>
            <person name="Juricova H."/>
            <person name="Matiasovicova J."/>
            <person name="Kubasova T."/>
            <person name="Cejkova D."/>
            <person name="Rychlik I."/>
        </authorList>
    </citation>
    <scope>NUCLEOTIDE SEQUENCE</scope>
    <source>
        <strain evidence="5">An836</strain>
    </source>
</reference>
<accession>A0A939BAY1</accession>
<dbReference type="SUPFAM" id="SSF51445">
    <property type="entry name" value="(Trans)glycosidases"/>
    <property type="match status" value="1"/>
</dbReference>
<feature type="compositionally biased region" description="Basic and acidic residues" evidence="3">
    <location>
        <begin position="446"/>
        <end position="470"/>
    </location>
</feature>
<evidence type="ECO:0000256" key="2">
    <source>
        <dbReference type="RuleBase" id="RU003679"/>
    </source>
</evidence>
<reference evidence="5" key="1">
    <citation type="submission" date="2020-08" db="EMBL/GenBank/DDBJ databases">
        <authorList>
            <person name="Cejkova D."/>
            <person name="Kubasova T."/>
            <person name="Jahodarova E."/>
            <person name="Rychlik I."/>
        </authorList>
    </citation>
    <scope>NUCLEOTIDE SEQUENCE</scope>
    <source>
        <strain evidence="5">An836</strain>
    </source>
</reference>
<dbReference type="Pfam" id="PF01301">
    <property type="entry name" value="Glyco_hydro_35"/>
    <property type="match status" value="2"/>
</dbReference>
<comment type="caution">
    <text evidence="5">The sequence shown here is derived from an EMBL/GenBank/DDBJ whole genome shotgun (WGS) entry which is preliminary data.</text>
</comment>
<dbReference type="GO" id="GO:0004553">
    <property type="term" value="F:hydrolase activity, hydrolyzing O-glycosyl compounds"/>
    <property type="evidence" value="ECO:0007669"/>
    <property type="project" value="InterPro"/>
</dbReference>
<feature type="region of interest" description="Disordered" evidence="3">
    <location>
        <begin position="405"/>
        <end position="668"/>
    </location>
</feature>
<feature type="compositionally biased region" description="Basic residues" evidence="3">
    <location>
        <begin position="587"/>
        <end position="611"/>
    </location>
</feature>
<evidence type="ECO:0000259" key="4">
    <source>
        <dbReference type="Pfam" id="PF01301"/>
    </source>
</evidence>
<feature type="compositionally biased region" description="Gly residues" evidence="3">
    <location>
        <begin position="407"/>
        <end position="420"/>
    </location>
</feature>
<gene>
    <name evidence="5" type="ORF">H7U32_08640</name>
</gene>
<evidence type="ECO:0000256" key="3">
    <source>
        <dbReference type="SAM" id="MobiDB-lite"/>
    </source>
</evidence>
<evidence type="ECO:0000313" key="6">
    <source>
        <dbReference type="Proteomes" id="UP000718821"/>
    </source>
</evidence>